<name>A0A916NGB1_9MICO</name>
<keyword evidence="1" id="KW-0315">Glutamine amidotransferase</keyword>
<dbReference type="InterPro" id="IPR011697">
    <property type="entry name" value="Peptidase_C26"/>
</dbReference>
<keyword evidence="1" id="KW-0808">Transferase</keyword>
<dbReference type="GO" id="GO:0033969">
    <property type="term" value="F:gamma-glutamyl-gamma-aminobutyrate hydrolase activity"/>
    <property type="evidence" value="ECO:0007669"/>
    <property type="project" value="TreeGrafter"/>
</dbReference>
<comment type="caution">
    <text evidence="1">The sequence shown here is derived from an EMBL/GenBank/DDBJ whole genome shotgun (WGS) entry which is preliminary data.</text>
</comment>
<keyword evidence="1" id="KW-0328">Glycosyltransferase</keyword>
<sequence>MSDPTDATTTRPIRILTTYFMDAPNLPADYSDELHRLAANAARVIMSTGDDVQVWLVDSLRLPAAPEQLVEEVDGVLILGGADVDPTLYTSDPEAIAQVDAADVQRPADDNESAILKQAIATGRPLLGICRGAQLLNVALGGSLVPDLGLHTVHNGRPGPDLMIDHEVDLEPGSRIAEIYGRSPVPIRSAHHQSIDRPGDGLRITARAGDGVVEGVESTEGSWIVGVQWHPEDGGGSVEDFTLLARSLVDAARAAKAERGAAE</sequence>
<dbReference type="GO" id="GO:0016757">
    <property type="term" value="F:glycosyltransferase activity"/>
    <property type="evidence" value="ECO:0007669"/>
    <property type="project" value="UniProtKB-KW"/>
</dbReference>
<dbReference type="PANTHER" id="PTHR43235">
    <property type="entry name" value="GLUTAMINE AMIDOTRANSFERASE PB2B2.05-RELATED"/>
    <property type="match status" value="1"/>
</dbReference>
<dbReference type="Pfam" id="PF07722">
    <property type="entry name" value="Peptidase_C26"/>
    <property type="match status" value="1"/>
</dbReference>
<dbReference type="GO" id="GO:0006598">
    <property type="term" value="P:polyamine catabolic process"/>
    <property type="evidence" value="ECO:0007669"/>
    <property type="project" value="TreeGrafter"/>
</dbReference>
<dbReference type="InterPro" id="IPR044668">
    <property type="entry name" value="PuuD-like"/>
</dbReference>
<reference evidence="1" key="1">
    <citation type="submission" date="2021-06" db="EMBL/GenBank/DDBJ databases">
        <authorList>
            <person name="Criscuolo A."/>
        </authorList>
    </citation>
    <scope>NUCLEOTIDE SEQUENCE</scope>
    <source>
        <strain evidence="1">CIP111803</strain>
    </source>
</reference>
<organism evidence="1 2">
    <name type="scientific">Leucobacter soli</name>
    <dbReference type="NCBI Taxonomy" id="2812850"/>
    <lineage>
        <taxon>Bacteria</taxon>
        <taxon>Bacillati</taxon>
        <taxon>Actinomycetota</taxon>
        <taxon>Actinomycetes</taxon>
        <taxon>Micrococcales</taxon>
        <taxon>Microbacteriaceae</taxon>
        <taxon>Leucobacter</taxon>
    </lineage>
</organism>
<dbReference type="RefSeq" id="WP_218114503.1">
    <property type="nucleotide sequence ID" value="NZ_CAJVAP010000008.1"/>
</dbReference>
<dbReference type="PANTHER" id="PTHR43235:SF1">
    <property type="entry name" value="GLUTAMINE AMIDOTRANSFERASE PB2B2.05-RELATED"/>
    <property type="match status" value="1"/>
</dbReference>
<keyword evidence="2" id="KW-1185">Reference proteome</keyword>
<accession>A0A916NGB1</accession>
<gene>
    <name evidence="1" type="ORF">LEUCIP111803_00876</name>
</gene>
<dbReference type="EMBL" id="CAJVAP010000008">
    <property type="protein sequence ID" value="CAG7605987.1"/>
    <property type="molecule type" value="Genomic_DNA"/>
</dbReference>
<dbReference type="Proteomes" id="UP000693892">
    <property type="component" value="Unassembled WGS sequence"/>
</dbReference>
<dbReference type="EC" id="2.4.2.-" evidence="1"/>
<dbReference type="PROSITE" id="PS51273">
    <property type="entry name" value="GATASE_TYPE_1"/>
    <property type="match status" value="1"/>
</dbReference>
<dbReference type="AlphaFoldDB" id="A0A916NGB1"/>
<evidence type="ECO:0000313" key="2">
    <source>
        <dbReference type="Proteomes" id="UP000693892"/>
    </source>
</evidence>
<dbReference type="GO" id="GO:0005829">
    <property type="term" value="C:cytosol"/>
    <property type="evidence" value="ECO:0007669"/>
    <property type="project" value="TreeGrafter"/>
</dbReference>
<proteinExistence type="predicted"/>
<evidence type="ECO:0000313" key="1">
    <source>
        <dbReference type="EMBL" id="CAG7605987.1"/>
    </source>
</evidence>
<protein>
    <submittedName>
        <fullName evidence="1">Glutamine amidotransferase</fullName>
        <ecNumber evidence="1">2.4.2.-</ecNumber>
    </submittedName>
</protein>